<accession>A0A7J0GL67</accession>
<sequence length="116" mass="11766">MWVTRERDGGGVAAIRVEEGGGDSGWRLWSGDVVAEDRGGRRLGGMWVTRERDGGGLVAIRVEEGGGGSGWRLWSGDMVAEDRGKASAVVAGGGVVDALDVVGIHGGGGGGFMVGV</sequence>
<gene>
    <name evidence="1" type="ORF">Acr_22g0008890</name>
</gene>
<reference evidence="1 2" key="1">
    <citation type="submission" date="2019-07" db="EMBL/GenBank/DDBJ databases">
        <title>De Novo Assembly of kiwifruit Actinidia rufa.</title>
        <authorList>
            <person name="Sugita-Konishi S."/>
            <person name="Sato K."/>
            <person name="Mori E."/>
            <person name="Abe Y."/>
            <person name="Kisaki G."/>
            <person name="Hamano K."/>
            <person name="Suezawa K."/>
            <person name="Otani M."/>
            <person name="Fukuda T."/>
            <person name="Manabe T."/>
            <person name="Gomi K."/>
            <person name="Tabuchi M."/>
            <person name="Akimitsu K."/>
            <person name="Kataoka I."/>
        </authorList>
    </citation>
    <scope>NUCLEOTIDE SEQUENCE [LARGE SCALE GENOMIC DNA]</scope>
    <source>
        <strain evidence="2">cv. Fuchu</strain>
    </source>
</reference>
<evidence type="ECO:0000313" key="1">
    <source>
        <dbReference type="EMBL" id="GFZ11491.1"/>
    </source>
</evidence>
<name>A0A7J0GL67_9ERIC</name>
<proteinExistence type="predicted"/>
<dbReference type="EMBL" id="BJWL01000022">
    <property type="protein sequence ID" value="GFZ11491.1"/>
    <property type="molecule type" value="Genomic_DNA"/>
</dbReference>
<organism evidence="1 2">
    <name type="scientific">Actinidia rufa</name>
    <dbReference type="NCBI Taxonomy" id="165716"/>
    <lineage>
        <taxon>Eukaryota</taxon>
        <taxon>Viridiplantae</taxon>
        <taxon>Streptophyta</taxon>
        <taxon>Embryophyta</taxon>
        <taxon>Tracheophyta</taxon>
        <taxon>Spermatophyta</taxon>
        <taxon>Magnoliopsida</taxon>
        <taxon>eudicotyledons</taxon>
        <taxon>Gunneridae</taxon>
        <taxon>Pentapetalae</taxon>
        <taxon>asterids</taxon>
        <taxon>Ericales</taxon>
        <taxon>Actinidiaceae</taxon>
        <taxon>Actinidia</taxon>
    </lineage>
</organism>
<evidence type="ECO:0000313" key="2">
    <source>
        <dbReference type="Proteomes" id="UP000585474"/>
    </source>
</evidence>
<dbReference type="Proteomes" id="UP000585474">
    <property type="component" value="Unassembled WGS sequence"/>
</dbReference>
<comment type="caution">
    <text evidence="1">The sequence shown here is derived from an EMBL/GenBank/DDBJ whole genome shotgun (WGS) entry which is preliminary data.</text>
</comment>
<protein>
    <submittedName>
        <fullName evidence="1">Uncharacterized protein</fullName>
    </submittedName>
</protein>
<dbReference type="AlphaFoldDB" id="A0A7J0GL67"/>
<keyword evidence="2" id="KW-1185">Reference proteome</keyword>